<gene>
    <name evidence="2" type="ORF">ACFOHV_00115</name>
</gene>
<reference evidence="3" key="1">
    <citation type="journal article" date="2019" name="Int. J. Syst. Evol. Microbiol.">
        <title>The Global Catalogue of Microorganisms (GCM) 10K type strain sequencing project: providing services to taxonomists for standard genome sequencing and annotation.</title>
        <authorList>
            <consortium name="The Broad Institute Genomics Platform"/>
            <consortium name="The Broad Institute Genome Sequencing Center for Infectious Disease"/>
            <person name="Wu L."/>
            <person name="Ma J."/>
        </authorList>
    </citation>
    <scope>NUCLEOTIDE SEQUENCE [LARGE SCALE GENOMIC DNA]</scope>
    <source>
        <strain evidence="3">KCTC 52231</strain>
    </source>
</reference>
<proteinExistence type="predicted"/>
<keyword evidence="2" id="KW-0808">Transferase</keyword>
<evidence type="ECO:0000313" key="3">
    <source>
        <dbReference type="Proteomes" id="UP001595647"/>
    </source>
</evidence>
<keyword evidence="3" id="KW-1185">Reference proteome</keyword>
<dbReference type="GO" id="GO:0016301">
    <property type="term" value="F:kinase activity"/>
    <property type="evidence" value="ECO:0007669"/>
    <property type="project" value="UniProtKB-KW"/>
</dbReference>
<evidence type="ECO:0000259" key="1">
    <source>
        <dbReference type="Pfam" id="PF07475"/>
    </source>
</evidence>
<feature type="domain" description="HPr kinase/phosphorylase C-terminal" evidence="1">
    <location>
        <begin position="4"/>
        <end position="89"/>
    </location>
</feature>
<name>A0ABV7HZJ3_9HYPH</name>
<comment type="caution">
    <text evidence="2">The sequence shown here is derived from an EMBL/GenBank/DDBJ whole genome shotgun (WGS) entry which is preliminary data.</text>
</comment>
<sequence length="157" mass="16416">MSGEEVNIHATAIVVGTTGFLFVGPSGVGKSALAFACMHEARALGRFAALIADDRVLVSRFGEHLLARCPPPIAGLIELRHGGIAKVEHLPSALMHVAISPVDGATAERLPPEGEQFSAAHGIALPLVRLPLGTPTPFSFIEAVMPALRDDRNGRTG</sequence>
<protein>
    <submittedName>
        <fullName evidence="2">HPr kinase/phosphorylase</fullName>
    </submittedName>
</protein>
<dbReference type="Pfam" id="PF07475">
    <property type="entry name" value="Hpr_kinase_C"/>
    <property type="match status" value="1"/>
</dbReference>
<dbReference type="SUPFAM" id="SSF53795">
    <property type="entry name" value="PEP carboxykinase-like"/>
    <property type="match status" value="1"/>
</dbReference>
<organism evidence="2 3">
    <name type="scientific">Ciceribacter thiooxidans</name>
    <dbReference type="NCBI Taxonomy" id="1969821"/>
    <lineage>
        <taxon>Bacteria</taxon>
        <taxon>Pseudomonadati</taxon>
        <taxon>Pseudomonadota</taxon>
        <taxon>Alphaproteobacteria</taxon>
        <taxon>Hyphomicrobiales</taxon>
        <taxon>Rhizobiaceae</taxon>
        <taxon>Ciceribacter</taxon>
    </lineage>
</organism>
<dbReference type="EMBL" id="JBHRTG010000001">
    <property type="protein sequence ID" value="MFC3161672.1"/>
    <property type="molecule type" value="Genomic_DNA"/>
</dbReference>
<dbReference type="Gene3D" id="3.40.50.300">
    <property type="entry name" value="P-loop containing nucleotide triphosphate hydrolases"/>
    <property type="match status" value="1"/>
</dbReference>
<dbReference type="Proteomes" id="UP001595647">
    <property type="component" value="Unassembled WGS sequence"/>
</dbReference>
<accession>A0ABV7HZJ3</accession>
<keyword evidence="2" id="KW-0418">Kinase</keyword>
<evidence type="ECO:0000313" key="2">
    <source>
        <dbReference type="EMBL" id="MFC3161672.1"/>
    </source>
</evidence>
<dbReference type="CDD" id="cd01918">
    <property type="entry name" value="HprK_C"/>
    <property type="match status" value="1"/>
</dbReference>
<dbReference type="RefSeq" id="WP_182305816.1">
    <property type="nucleotide sequence ID" value="NZ_CP059896.1"/>
</dbReference>
<dbReference type="InterPro" id="IPR027417">
    <property type="entry name" value="P-loop_NTPase"/>
</dbReference>
<dbReference type="InterPro" id="IPR011104">
    <property type="entry name" value="Hpr_kin/Pase_C"/>
</dbReference>